<sequence>MKIGIGSDHAGFYLKKDLIQYLEEKNIEVKDLGPFDDSRVDYPDYGHAVGHAVIDEGLDFGIVICGSGIGISISANKVKGIRAALCSEPYSARLARRHNNANVLALGARLIGHDMAIEILDAFLDEEFEGGRHINRVNKIEED</sequence>
<dbReference type="SUPFAM" id="SSF89623">
    <property type="entry name" value="Ribose/Galactose isomerase RpiB/AlsB"/>
    <property type="match status" value="1"/>
</dbReference>
<dbReference type="Pfam" id="PF02502">
    <property type="entry name" value="LacAB_rpiB"/>
    <property type="match status" value="1"/>
</dbReference>
<accession>A0A133PKU7</accession>
<dbReference type="PANTHER" id="PTHR30345:SF0">
    <property type="entry name" value="DNA DAMAGE-REPAIR_TOLERATION PROTEIN DRT102"/>
    <property type="match status" value="1"/>
</dbReference>
<dbReference type="InterPro" id="IPR036569">
    <property type="entry name" value="RpiB_LacA_LacB_sf"/>
</dbReference>
<dbReference type="Gene3D" id="3.40.1400.10">
    <property type="entry name" value="Sugar-phosphate isomerase, RpiB/LacA/LacB"/>
    <property type="match status" value="1"/>
</dbReference>
<reference evidence="5 6" key="1">
    <citation type="submission" date="2016-01" db="EMBL/GenBank/DDBJ databases">
        <authorList>
            <person name="Oliw E.H."/>
        </authorList>
    </citation>
    <scope>NUCLEOTIDE SEQUENCE [LARGE SCALE GENOMIC DNA]</scope>
    <source>
        <strain evidence="5 6">CMW7756A</strain>
    </source>
</reference>
<evidence type="ECO:0000256" key="2">
    <source>
        <dbReference type="ARBA" id="ARBA00023235"/>
    </source>
</evidence>
<dbReference type="InterPro" id="IPR003500">
    <property type="entry name" value="RpiB_LacA_LacB"/>
</dbReference>
<dbReference type="Proteomes" id="UP000070174">
    <property type="component" value="Unassembled WGS sequence"/>
</dbReference>
<name>A0A133PKU7_9FIRM</name>
<feature type="binding site" evidence="4">
    <location>
        <position position="136"/>
    </location>
    <ligand>
        <name>D-ribulose 5-phosphate</name>
        <dbReference type="ChEBI" id="CHEBI:58121"/>
    </ligand>
</feature>
<evidence type="ECO:0000256" key="4">
    <source>
        <dbReference type="PIRSR" id="PIRSR005384-2"/>
    </source>
</evidence>
<evidence type="ECO:0000313" key="6">
    <source>
        <dbReference type="Proteomes" id="UP000070174"/>
    </source>
</evidence>
<feature type="active site" description="Proton donor" evidence="3">
    <location>
        <position position="98"/>
    </location>
</feature>
<feature type="binding site" evidence="4">
    <location>
        <position position="109"/>
    </location>
    <ligand>
        <name>D-ribulose 5-phosphate</name>
        <dbReference type="ChEBI" id="CHEBI:58121"/>
    </ligand>
</feature>
<dbReference type="PIRSF" id="PIRSF005384">
    <property type="entry name" value="RpiB_LacA_B"/>
    <property type="match status" value="1"/>
</dbReference>
<dbReference type="InterPro" id="IPR004785">
    <property type="entry name" value="RpiB"/>
</dbReference>
<dbReference type="PATRIC" id="fig|54005.3.peg.1379"/>
<proteinExistence type="inferred from homology"/>
<dbReference type="NCBIfam" id="TIGR00689">
    <property type="entry name" value="rpiB_lacA_lacB"/>
    <property type="match status" value="1"/>
</dbReference>
<dbReference type="GO" id="GO:0004751">
    <property type="term" value="F:ribose-5-phosphate isomerase activity"/>
    <property type="evidence" value="ECO:0007669"/>
    <property type="project" value="TreeGrafter"/>
</dbReference>
<protein>
    <submittedName>
        <fullName evidence="5">Ribose-5-phosphate isomerase B</fullName>
    </submittedName>
</protein>
<feature type="binding site" evidence="4">
    <location>
        <position position="132"/>
    </location>
    <ligand>
        <name>D-ribulose 5-phosphate</name>
        <dbReference type="ChEBI" id="CHEBI:58121"/>
    </ligand>
</feature>
<comment type="similarity">
    <text evidence="1">Belongs to the LacAB/RpiB family.</text>
</comment>
<comment type="caution">
    <text evidence="5">The sequence shown here is derived from an EMBL/GenBank/DDBJ whole genome shotgun (WGS) entry which is preliminary data.</text>
</comment>
<dbReference type="RefSeq" id="WP_060800445.1">
    <property type="nucleotide sequence ID" value="NZ_CABJAL010000003.1"/>
</dbReference>
<dbReference type="NCBIfam" id="NF004051">
    <property type="entry name" value="PRK05571.1"/>
    <property type="match status" value="1"/>
</dbReference>
<dbReference type="GO" id="GO:0009052">
    <property type="term" value="P:pentose-phosphate shunt, non-oxidative branch"/>
    <property type="evidence" value="ECO:0007669"/>
    <property type="project" value="TreeGrafter"/>
</dbReference>
<dbReference type="PANTHER" id="PTHR30345">
    <property type="entry name" value="RIBOSE-5-PHOSPHATE ISOMERASE B"/>
    <property type="match status" value="1"/>
</dbReference>
<feature type="binding site" evidence="4">
    <location>
        <begin position="8"/>
        <end position="9"/>
    </location>
    <ligand>
        <name>D-ribulose 5-phosphate</name>
        <dbReference type="ChEBI" id="CHEBI:58121"/>
    </ligand>
</feature>
<evidence type="ECO:0000256" key="1">
    <source>
        <dbReference type="ARBA" id="ARBA00008754"/>
    </source>
</evidence>
<feature type="binding site" evidence="4">
    <location>
        <position position="99"/>
    </location>
    <ligand>
        <name>D-ribulose 5-phosphate</name>
        <dbReference type="ChEBI" id="CHEBI:58121"/>
    </ligand>
</feature>
<dbReference type="AlphaFoldDB" id="A0A133PKU7"/>
<gene>
    <name evidence="5" type="ORF">HMPREF3229_01416</name>
</gene>
<dbReference type="EMBL" id="LRQE01000037">
    <property type="protein sequence ID" value="KXA29166.1"/>
    <property type="molecule type" value="Genomic_DNA"/>
</dbReference>
<evidence type="ECO:0000256" key="3">
    <source>
        <dbReference type="PIRSR" id="PIRSR005384-1"/>
    </source>
</evidence>
<feature type="binding site" evidence="4">
    <location>
        <begin position="66"/>
        <end position="70"/>
    </location>
    <ligand>
        <name>D-ribulose 5-phosphate</name>
        <dbReference type="ChEBI" id="CHEBI:58121"/>
    </ligand>
</feature>
<dbReference type="GO" id="GO:0019316">
    <property type="term" value="P:D-allose catabolic process"/>
    <property type="evidence" value="ECO:0007669"/>
    <property type="project" value="TreeGrafter"/>
</dbReference>
<keyword evidence="2 5" id="KW-0413">Isomerase</keyword>
<evidence type="ECO:0000313" key="5">
    <source>
        <dbReference type="EMBL" id="KXA29166.1"/>
    </source>
</evidence>
<organism evidence="5">
    <name type="scientific">Peptoniphilus harei</name>
    <dbReference type="NCBI Taxonomy" id="54005"/>
    <lineage>
        <taxon>Bacteria</taxon>
        <taxon>Bacillati</taxon>
        <taxon>Bacillota</taxon>
        <taxon>Tissierellia</taxon>
        <taxon>Tissierellales</taxon>
        <taxon>Peptoniphilaceae</taxon>
        <taxon>Peptoniphilus</taxon>
    </lineage>
</organism>
<feature type="active site" description="Proton acceptor" evidence="3">
    <location>
        <position position="65"/>
    </location>
</feature>
<dbReference type="NCBIfam" id="TIGR01120">
    <property type="entry name" value="rpiB"/>
    <property type="match status" value="1"/>
</dbReference>